<dbReference type="EMBL" id="NISI01000010">
    <property type="protein sequence ID" value="OWR02174.1"/>
    <property type="molecule type" value="Genomic_DNA"/>
</dbReference>
<accession>A0A254N382</accession>
<comment type="caution">
    <text evidence="2">The sequence shown here is derived from an EMBL/GenBank/DDBJ whole genome shotgun (WGS) entry which is preliminary data.</text>
</comment>
<keyword evidence="3" id="KW-1185">Reference proteome</keyword>
<organism evidence="2 3">
    <name type="scientific">Roseateles puraquae</name>
    <dbReference type="NCBI Taxonomy" id="431059"/>
    <lineage>
        <taxon>Bacteria</taxon>
        <taxon>Pseudomonadati</taxon>
        <taxon>Pseudomonadota</taxon>
        <taxon>Betaproteobacteria</taxon>
        <taxon>Burkholderiales</taxon>
        <taxon>Sphaerotilaceae</taxon>
        <taxon>Roseateles</taxon>
    </lineage>
</organism>
<name>A0A254N382_9BURK</name>
<proteinExistence type="predicted"/>
<keyword evidence="2" id="KW-0378">Hydrolase</keyword>
<gene>
    <name evidence="2" type="ORF">CDO81_20765</name>
</gene>
<feature type="domain" description="HNH" evidence="1">
    <location>
        <begin position="169"/>
        <end position="223"/>
    </location>
</feature>
<dbReference type="Proteomes" id="UP000197446">
    <property type="component" value="Unassembled WGS sequence"/>
</dbReference>
<keyword evidence="2" id="KW-0255">Endonuclease</keyword>
<dbReference type="GO" id="GO:0004519">
    <property type="term" value="F:endonuclease activity"/>
    <property type="evidence" value="ECO:0007669"/>
    <property type="project" value="UniProtKB-KW"/>
</dbReference>
<sequence length="245" mass="26767">MAATQGHGNPNWTRDETILALNLYLSVGGQVPGPDDPKVIALSERLRALPVHREAVKRDTFRNPAGVAFKLQNIRQVATGSGLGNVSAMDRSTWEEFGGSPLLVQRMANAIADQVASGEAVEAEITAVADDEEFAEGRVLTALHRRRERVPKLRGLLITKRRAEGRLTCECCGAGPWSGHPEMALAGFEAHHVTPLAEYKPGAVTRLRDLALLCATCHRLIHRAINVERRWVFPAQLSEMLGMPS</sequence>
<dbReference type="AlphaFoldDB" id="A0A254N382"/>
<protein>
    <submittedName>
        <fullName evidence="2">HNH endonuclease</fullName>
    </submittedName>
</protein>
<dbReference type="GO" id="GO:0008270">
    <property type="term" value="F:zinc ion binding"/>
    <property type="evidence" value="ECO:0007669"/>
    <property type="project" value="InterPro"/>
</dbReference>
<dbReference type="GO" id="GO:0003676">
    <property type="term" value="F:nucleic acid binding"/>
    <property type="evidence" value="ECO:0007669"/>
    <property type="project" value="InterPro"/>
</dbReference>
<dbReference type="CDD" id="cd00085">
    <property type="entry name" value="HNHc"/>
    <property type="match status" value="1"/>
</dbReference>
<dbReference type="InterPro" id="IPR003615">
    <property type="entry name" value="HNH_nuc"/>
</dbReference>
<dbReference type="OrthoDB" id="9802640at2"/>
<keyword evidence="2" id="KW-0540">Nuclease</keyword>
<evidence type="ECO:0000313" key="3">
    <source>
        <dbReference type="Proteomes" id="UP000197446"/>
    </source>
</evidence>
<evidence type="ECO:0000259" key="1">
    <source>
        <dbReference type="Pfam" id="PF01844"/>
    </source>
</evidence>
<dbReference type="Pfam" id="PF01844">
    <property type="entry name" value="HNH"/>
    <property type="match status" value="1"/>
</dbReference>
<dbReference type="InterPro" id="IPR002711">
    <property type="entry name" value="HNH"/>
</dbReference>
<dbReference type="RefSeq" id="WP_088485151.1">
    <property type="nucleotide sequence ID" value="NZ_NISI01000010.1"/>
</dbReference>
<evidence type="ECO:0000313" key="2">
    <source>
        <dbReference type="EMBL" id="OWR02174.1"/>
    </source>
</evidence>
<reference evidence="2 3" key="1">
    <citation type="journal article" date="2007" name="Int. J. Syst. Evol. Microbiol.">
        <title>Description of Pelomonas aquatica sp. nov. and Pelomonas puraquae sp. nov., isolated from industrial and haemodialysis water.</title>
        <authorList>
            <person name="Gomila M."/>
            <person name="Bowien B."/>
            <person name="Falsen E."/>
            <person name="Moore E.R."/>
            <person name="Lalucat J."/>
        </authorList>
    </citation>
    <scope>NUCLEOTIDE SEQUENCE [LARGE SCALE GENOMIC DNA]</scope>
    <source>
        <strain evidence="2 3">CCUG 52769</strain>
    </source>
</reference>